<proteinExistence type="predicted"/>
<protein>
    <submittedName>
        <fullName evidence="3">Uncharacterized protein</fullName>
    </submittedName>
</protein>
<keyword evidence="2" id="KW-0472">Membrane</keyword>
<organism evidence="3 4">
    <name type="scientific">Sphaerulina musiva (strain SO2202)</name>
    <name type="common">Poplar stem canker fungus</name>
    <name type="synonym">Septoria musiva</name>
    <dbReference type="NCBI Taxonomy" id="692275"/>
    <lineage>
        <taxon>Eukaryota</taxon>
        <taxon>Fungi</taxon>
        <taxon>Dikarya</taxon>
        <taxon>Ascomycota</taxon>
        <taxon>Pezizomycotina</taxon>
        <taxon>Dothideomycetes</taxon>
        <taxon>Dothideomycetidae</taxon>
        <taxon>Mycosphaerellales</taxon>
        <taxon>Mycosphaerellaceae</taxon>
        <taxon>Sphaerulina</taxon>
    </lineage>
</organism>
<dbReference type="HOGENOM" id="CLU_2238752_0_0_1"/>
<evidence type="ECO:0000256" key="2">
    <source>
        <dbReference type="SAM" id="Phobius"/>
    </source>
</evidence>
<keyword evidence="2" id="KW-0812">Transmembrane</keyword>
<dbReference type="EMBL" id="KB456267">
    <property type="protein sequence ID" value="EMF10925.1"/>
    <property type="molecule type" value="Genomic_DNA"/>
</dbReference>
<feature type="transmembrane region" description="Helical" evidence="2">
    <location>
        <begin position="6"/>
        <end position="27"/>
    </location>
</feature>
<dbReference type="OMA" id="MAKDQIN"/>
<reference evidence="3 4" key="1">
    <citation type="journal article" date="2012" name="PLoS Pathog.">
        <title>Diverse lifestyles and strategies of plant pathogenesis encoded in the genomes of eighteen Dothideomycetes fungi.</title>
        <authorList>
            <person name="Ohm R.A."/>
            <person name="Feau N."/>
            <person name="Henrissat B."/>
            <person name="Schoch C.L."/>
            <person name="Horwitz B.A."/>
            <person name="Barry K.W."/>
            <person name="Condon B.J."/>
            <person name="Copeland A.C."/>
            <person name="Dhillon B."/>
            <person name="Glaser F."/>
            <person name="Hesse C.N."/>
            <person name="Kosti I."/>
            <person name="LaButti K."/>
            <person name="Lindquist E.A."/>
            <person name="Lucas S."/>
            <person name="Salamov A.A."/>
            <person name="Bradshaw R.E."/>
            <person name="Ciuffetti L."/>
            <person name="Hamelin R.C."/>
            <person name="Kema G.H.J."/>
            <person name="Lawrence C."/>
            <person name="Scott J.A."/>
            <person name="Spatafora J.W."/>
            <person name="Turgeon B.G."/>
            <person name="de Wit P.J.G.M."/>
            <person name="Zhong S."/>
            <person name="Goodwin S.B."/>
            <person name="Grigoriev I.V."/>
        </authorList>
    </citation>
    <scope>NUCLEOTIDE SEQUENCE [LARGE SCALE GENOMIC DNA]</scope>
    <source>
        <strain evidence="3 4">SO2202</strain>
    </source>
</reference>
<evidence type="ECO:0000313" key="4">
    <source>
        <dbReference type="Proteomes" id="UP000016931"/>
    </source>
</evidence>
<keyword evidence="4" id="KW-1185">Reference proteome</keyword>
<feature type="compositionally biased region" description="Basic and acidic residues" evidence="1">
    <location>
        <begin position="69"/>
        <end position="78"/>
    </location>
</feature>
<evidence type="ECO:0000256" key="1">
    <source>
        <dbReference type="SAM" id="MobiDB-lite"/>
    </source>
</evidence>
<accession>N1QEQ3</accession>
<evidence type="ECO:0000313" key="3">
    <source>
        <dbReference type="EMBL" id="EMF10925.1"/>
    </source>
</evidence>
<keyword evidence="2" id="KW-1133">Transmembrane helix</keyword>
<feature type="region of interest" description="Disordered" evidence="1">
    <location>
        <begin position="56"/>
        <end position="108"/>
    </location>
</feature>
<name>N1QEQ3_SPHMS</name>
<dbReference type="eggNOG" id="ENOG502T9JP">
    <property type="taxonomic scope" value="Eukaryota"/>
</dbReference>
<dbReference type="RefSeq" id="XP_016759046.1">
    <property type="nucleotide sequence ID" value="XM_016909907.1"/>
</dbReference>
<gene>
    <name evidence="3" type="ORF">SEPMUDRAFT_70497</name>
</gene>
<dbReference type="Proteomes" id="UP000016931">
    <property type="component" value="Unassembled WGS sequence"/>
</dbReference>
<dbReference type="GeneID" id="27907044"/>
<dbReference type="AlphaFoldDB" id="N1QEQ3"/>
<sequence>MPSATVIAGTVFALIAVFAGYIYLVGIPPEMKRKLEKQALRTMGENKASYMFKSQLDAVPDGPGGPGSEELKDVKKGLGDIGGSALQNPLGEAAGEGADEATRPLTGR</sequence>